<keyword evidence="2" id="KW-0964">Secreted</keyword>
<gene>
    <name evidence="11" type="primary">oc90</name>
</gene>
<dbReference type="InterPro" id="IPR033113">
    <property type="entry name" value="PLA2_histidine"/>
</dbReference>
<dbReference type="SUPFAM" id="SSF48619">
    <property type="entry name" value="Phospholipase A2, PLA2"/>
    <property type="match status" value="2"/>
</dbReference>
<feature type="active site" evidence="4">
    <location>
        <position position="717"/>
    </location>
</feature>
<evidence type="ECO:0000313" key="10">
    <source>
        <dbReference type="Proteomes" id="UP000221080"/>
    </source>
</evidence>
<feature type="compositionally biased region" description="Acidic residues" evidence="8">
    <location>
        <begin position="849"/>
        <end position="872"/>
    </location>
</feature>
<feature type="compositionally biased region" description="Polar residues" evidence="8">
    <location>
        <begin position="340"/>
        <end position="349"/>
    </location>
</feature>
<comment type="similarity">
    <text evidence="7">Belongs to the phospholipase A2 family.</text>
</comment>
<feature type="compositionally biased region" description="Basic and acidic residues" evidence="8">
    <location>
        <begin position="602"/>
        <end position="622"/>
    </location>
</feature>
<feature type="region of interest" description="Disordered" evidence="8">
    <location>
        <begin position="302"/>
        <end position="321"/>
    </location>
</feature>
<evidence type="ECO:0000256" key="1">
    <source>
        <dbReference type="ARBA" id="ARBA00004613"/>
    </source>
</evidence>
<dbReference type="Proteomes" id="UP000221080">
    <property type="component" value="Chromosome 20"/>
</dbReference>
<feature type="disulfide bond" evidence="6">
    <location>
        <begin position="698"/>
        <end position="714"/>
    </location>
</feature>
<organism evidence="10 11">
    <name type="scientific">Ictalurus punctatus</name>
    <name type="common">Channel catfish</name>
    <name type="synonym">Silurus punctatus</name>
    <dbReference type="NCBI Taxonomy" id="7998"/>
    <lineage>
        <taxon>Eukaryota</taxon>
        <taxon>Metazoa</taxon>
        <taxon>Chordata</taxon>
        <taxon>Craniata</taxon>
        <taxon>Vertebrata</taxon>
        <taxon>Euteleostomi</taxon>
        <taxon>Actinopterygii</taxon>
        <taxon>Neopterygii</taxon>
        <taxon>Teleostei</taxon>
        <taxon>Ostariophysi</taxon>
        <taxon>Siluriformes</taxon>
        <taxon>Ictaluridae</taxon>
        <taxon>Ictalurus</taxon>
    </lineage>
</organism>
<dbReference type="GO" id="GO:0005509">
    <property type="term" value="F:calcium ion binding"/>
    <property type="evidence" value="ECO:0007669"/>
    <property type="project" value="InterPro"/>
</dbReference>
<dbReference type="PANTHER" id="PTHR11716:SF1">
    <property type="entry name" value="OTOCONIN-90"/>
    <property type="match status" value="1"/>
</dbReference>
<feature type="compositionally biased region" description="Basic and acidic residues" evidence="8">
    <location>
        <begin position="350"/>
        <end position="368"/>
    </location>
</feature>
<dbReference type="CDD" id="cd04707">
    <property type="entry name" value="otoconin_90"/>
    <property type="match status" value="1"/>
</dbReference>
<proteinExistence type="inferred from homology"/>
<feature type="compositionally biased region" description="Acidic residues" evidence="8">
    <location>
        <begin position="592"/>
        <end position="601"/>
    </location>
</feature>
<evidence type="ECO:0000256" key="7">
    <source>
        <dbReference type="RuleBase" id="RU003654"/>
    </source>
</evidence>
<dbReference type="GO" id="GO:0050482">
    <property type="term" value="P:arachidonate secretion"/>
    <property type="evidence" value="ECO:0007669"/>
    <property type="project" value="InterPro"/>
</dbReference>
<feature type="compositionally biased region" description="Low complexity" evidence="8">
    <location>
        <begin position="503"/>
        <end position="521"/>
    </location>
</feature>
<keyword evidence="3 6" id="KW-1015">Disulfide bond</keyword>
<dbReference type="CTD" id="729330"/>
<feature type="compositionally biased region" description="Polar residues" evidence="8">
    <location>
        <begin position="800"/>
        <end position="831"/>
    </location>
</feature>
<dbReference type="FunFam" id="1.20.90.10:FF:000020">
    <property type="entry name" value="Otoconin 90"/>
    <property type="match status" value="1"/>
</dbReference>
<feature type="region of interest" description="Disordered" evidence="8">
    <location>
        <begin position="333"/>
        <end position="376"/>
    </location>
</feature>
<dbReference type="KEGG" id="ipu:108280608"/>
<reference evidence="11" key="2">
    <citation type="submission" date="2025-08" db="UniProtKB">
        <authorList>
            <consortium name="RefSeq"/>
        </authorList>
    </citation>
    <scope>IDENTIFICATION</scope>
    <source>
        <tissue evidence="11">Blood</tissue>
    </source>
</reference>
<dbReference type="GO" id="GO:0016042">
    <property type="term" value="P:lipid catabolic process"/>
    <property type="evidence" value="ECO:0007669"/>
    <property type="project" value="InterPro"/>
</dbReference>
<comment type="subcellular location">
    <subcellularLocation>
        <location evidence="1">Secreted</location>
    </subcellularLocation>
</comment>
<keyword evidence="5" id="KW-0479">Metal-binding</keyword>
<dbReference type="InterPro" id="IPR016090">
    <property type="entry name" value="PLA2-like_dom"/>
</dbReference>
<dbReference type="PANTHER" id="PTHR11716">
    <property type="entry name" value="PHOSPHOLIPASE A2 FAMILY MEMBER"/>
    <property type="match status" value="1"/>
</dbReference>
<feature type="binding site" evidence="5">
    <location>
        <position position="697"/>
    </location>
    <ligand>
        <name>Ca(2+)</name>
        <dbReference type="ChEBI" id="CHEBI:29108"/>
    </ligand>
</feature>
<feature type="region of interest" description="Disordered" evidence="8">
    <location>
        <begin position="397"/>
        <end position="430"/>
    </location>
</feature>
<dbReference type="Gene3D" id="1.20.90.10">
    <property type="entry name" value="Phospholipase A2 domain"/>
    <property type="match status" value="2"/>
</dbReference>
<name>A0A9F7TEE7_ICTPU</name>
<dbReference type="AlphaFoldDB" id="A0A9F7TEE7"/>
<dbReference type="GO" id="GO:0047498">
    <property type="term" value="F:calcium-dependent phospholipase A2 activity"/>
    <property type="evidence" value="ECO:0007669"/>
    <property type="project" value="TreeGrafter"/>
</dbReference>
<protein>
    <submittedName>
        <fullName evidence="11">Otoconin-90</fullName>
    </submittedName>
</protein>
<reference evidence="10" key="1">
    <citation type="journal article" date="2016" name="Nat. Commun.">
        <title>The channel catfish genome sequence provides insights into the evolution of scale formation in teleosts.</title>
        <authorList>
            <person name="Liu Z."/>
            <person name="Liu S."/>
            <person name="Yao J."/>
            <person name="Bao L."/>
            <person name="Zhang J."/>
            <person name="Li Y."/>
            <person name="Jiang C."/>
            <person name="Sun L."/>
            <person name="Wang R."/>
            <person name="Zhang Y."/>
            <person name="Zhou T."/>
            <person name="Zeng Q."/>
            <person name="Fu Q."/>
            <person name="Gao S."/>
            <person name="Li N."/>
            <person name="Koren S."/>
            <person name="Jiang Y."/>
            <person name="Zimin A."/>
            <person name="Xu P."/>
            <person name="Phillippy A.M."/>
            <person name="Geng X."/>
            <person name="Song L."/>
            <person name="Sun F."/>
            <person name="Li C."/>
            <person name="Wang X."/>
            <person name="Chen A."/>
            <person name="Jin Y."/>
            <person name="Yuan Z."/>
            <person name="Yang Y."/>
            <person name="Tan S."/>
            <person name="Peatman E."/>
            <person name="Lu J."/>
            <person name="Qin Z."/>
            <person name="Dunham R."/>
            <person name="Li Z."/>
            <person name="Sonstegard T."/>
            <person name="Feng J."/>
            <person name="Danzmann R.G."/>
            <person name="Schroeder S."/>
            <person name="Scheffler B."/>
            <person name="Duke M.V."/>
            <person name="Ballard L."/>
            <person name="Kucuktas H."/>
            <person name="Kaltenboeck L."/>
            <person name="Liu H."/>
            <person name="Armbruster J."/>
            <person name="Xie Y."/>
            <person name="Kirby M.L."/>
            <person name="Tian Y."/>
            <person name="Flanagan M.E."/>
            <person name="Mu W."/>
            <person name="Waldbieser G.C."/>
        </authorList>
    </citation>
    <scope>NUCLEOTIDE SEQUENCE [LARGE SCALE GENOMIC DNA]</scope>
    <source>
        <strain evidence="10">SDA103</strain>
    </source>
</reference>
<feature type="disulfide bond" evidence="6">
    <location>
        <begin position="748"/>
        <end position="759"/>
    </location>
</feature>
<feature type="disulfide bond" evidence="6">
    <location>
        <begin position="720"/>
        <end position="761"/>
    </location>
</feature>
<dbReference type="GeneID" id="108280608"/>
<feature type="domain" description="Phospholipase A2-like central" evidence="9">
    <location>
        <begin position="672"/>
        <end position="783"/>
    </location>
</feature>
<evidence type="ECO:0000256" key="8">
    <source>
        <dbReference type="SAM" id="MobiDB-lite"/>
    </source>
</evidence>
<evidence type="ECO:0000256" key="3">
    <source>
        <dbReference type="ARBA" id="ARBA00023157"/>
    </source>
</evidence>
<sequence>MSVLDTAIDASNIDASQFHTPQVDLELWLLSGGASHVLPMSQWVLFWVLCIPPIFQGMWIVDTKLPLVKSSYVFCPDTNVLNADHLLIDCLGERFNWLYSVFDNLPSLVEFAMWMHCETGVCPTDLEGHRHYCSYISIQNRTHTRTPSDTLDWLTLWVMSQLNSHNCVCVCRCCFDHHRCYRELEEIYCRKTPPAHTNYTCSHLTNNSCDSRDMCEQGFCLCDREAIACIGNNSHFVLPNQHEKKDFNSPGLTEWMEASTQISDMDIMLAELDITLNGSNFTEGNYMGNFTEDFLLTNNTLKNQSHGAGHSGIPPTGTESDQILFHPETMSLPAKLKTEATPTPTQLSPEDNRDESKEKISSEDEQIRKRLQVTTPSKITEDQAKLFEINTLANTHTTTKHLSQDEEVTDTESQDEEEHSDEDNLQTSAEIPDRIAGHTTALNDITITPMTSHLLLKNLLQHIEVKADTQSQATSTLFPKTTNMPITHQTSPRLTTHTSLTRPFTPSTLQTQTTFTKSTHTPYTSHTLLTKPTSTHKSSVTLHQSPSSIWKVPVTHNHKTEPRPLHMPRFPHTPKPNTTSSSSTTPTKGYSEEEEEEVEEDEKYKEMKRELLDSSQEAESKKPLQQAKRMMPLFSWPLLEAAGLSEILLNSQSGECSMTFTQYSSTGAVIREFAALGEMLFCLTGRCPQEYEHYGCYCGQQGSGIPQDHLDRCCFLHQCCLEQLTLLGCRRDRKLNIHINCHNGKPQCLGVSVCDRLQCVCDRTTAKCMAASHFNHSVTSKCYGPRPLCMHRPRPPPQPTNDDSSQESSETAKSELQTHTGPQQTLHTHSTPGGGTREQEGEDVGKPEAEEDKEEEEEGNEEEERGGEDEEI</sequence>
<dbReference type="GO" id="GO:0006644">
    <property type="term" value="P:phospholipid metabolic process"/>
    <property type="evidence" value="ECO:0007669"/>
    <property type="project" value="InterPro"/>
</dbReference>
<dbReference type="InterPro" id="IPR041798">
    <property type="entry name" value="Otoconin-90"/>
</dbReference>
<keyword evidence="10" id="KW-1185">Reference proteome</keyword>
<keyword evidence="5" id="KW-0106">Calcium</keyword>
<dbReference type="InterPro" id="IPR036444">
    <property type="entry name" value="PLipase_A2_dom_sf"/>
</dbReference>
<accession>A0A9F7TEE7</accession>
<feature type="binding site" evidence="5">
    <location>
        <position position="699"/>
    </location>
    <ligand>
        <name>Ca(2+)</name>
        <dbReference type="ChEBI" id="CHEBI:29108"/>
    </ligand>
</feature>
<evidence type="ECO:0000313" key="11">
    <source>
        <dbReference type="RefSeq" id="XP_053529789.1"/>
    </source>
</evidence>
<evidence type="ECO:0000256" key="2">
    <source>
        <dbReference type="ARBA" id="ARBA00022525"/>
    </source>
</evidence>
<dbReference type="InterPro" id="IPR001211">
    <property type="entry name" value="PLA2"/>
</dbReference>
<dbReference type="PROSITE" id="PS00118">
    <property type="entry name" value="PA2_HIS"/>
    <property type="match status" value="2"/>
</dbReference>
<dbReference type="GO" id="GO:0005576">
    <property type="term" value="C:extracellular region"/>
    <property type="evidence" value="ECO:0007669"/>
    <property type="project" value="UniProtKB-SubCell"/>
</dbReference>
<feature type="compositionally biased region" description="Acidic residues" evidence="8">
    <location>
        <begin position="405"/>
        <end position="424"/>
    </location>
</feature>
<feature type="region of interest" description="Disordered" evidence="8">
    <location>
        <begin position="481"/>
        <end position="624"/>
    </location>
</feature>
<comment type="cofactor">
    <cofactor evidence="5">
        <name>Ca(2+)</name>
        <dbReference type="ChEBI" id="CHEBI:29108"/>
    </cofactor>
    <text evidence="5">Binds 1 Ca(2+) ion per subunit.</text>
</comment>
<feature type="compositionally biased region" description="Basic and acidic residues" evidence="8">
    <location>
        <begin position="837"/>
        <end position="848"/>
    </location>
</feature>
<evidence type="ECO:0000256" key="4">
    <source>
        <dbReference type="PIRSR" id="PIRSR601211-1"/>
    </source>
</evidence>
<feature type="disulfide bond" evidence="6">
    <location>
        <begin position="729"/>
        <end position="754"/>
    </location>
</feature>
<dbReference type="Pfam" id="PF00068">
    <property type="entry name" value="Phospholip_A2_1"/>
    <property type="match status" value="1"/>
</dbReference>
<feature type="compositionally biased region" description="Polar residues" evidence="8">
    <location>
        <begin position="522"/>
        <end position="548"/>
    </location>
</feature>
<evidence type="ECO:0000256" key="5">
    <source>
        <dbReference type="PIRSR" id="PIRSR601211-2"/>
    </source>
</evidence>
<feature type="compositionally biased region" description="Low complexity" evidence="8">
    <location>
        <begin position="575"/>
        <end position="587"/>
    </location>
</feature>
<feature type="active site" evidence="4">
    <location>
        <position position="762"/>
    </location>
</feature>
<feature type="disulfide bond" evidence="6">
    <location>
        <begin position="713"/>
        <end position="768"/>
    </location>
</feature>
<dbReference type="RefSeq" id="XP_053529789.1">
    <property type="nucleotide sequence ID" value="XM_053673814.1"/>
</dbReference>
<dbReference type="SMART" id="SM00085">
    <property type="entry name" value="PA2c"/>
    <property type="match status" value="1"/>
</dbReference>
<evidence type="ECO:0000256" key="6">
    <source>
        <dbReference type="PIRSR" id="PIRSR601211-3"/>
    </source>
</evidence>
<dbReference type="GO" id="GO:0005543">
    <property type="term" value="F:phospholipid binding"/>
    <property type="evidence" value="ECO:0007669"/>
    <property type="project" value="TreeGrafter"/>
</dbReference>
<dbReference type="OrthoDB" id="8856917at2759"/>
<feature type="compositionally biased region" description="Polar residues" evidence="8">
    <location>
        <begin position="481"/>
        <end position="502"/>
    </location>
</feature>
<evidence type="ECO:0000259" key="9">
    <source>
        <dbReference type="SMART" id="SM00085"/>
    </source>
</evidence>
<feature type="region of interest" description="Disordered" evidence="8">
    <location>
        <begin position="789"/>
        <end position="872"/>
    </location>
</feature>